<dbReference type="GO" id="GO:0016746">
    <property type="term" value="F:acyltransferase activity"/>
    <property type="evidence" value="ECO:0007669"/>
    <property type="project" value="UniProtKB-KW"/>
</dbReference>
<evidence type="ECO:0000256" key="6">
    <source>
        <dbReference type="PIRSR" id="PIRSR620019-2"/>
    </source>
</evidence>
<evidence type="ECO:0000256" key="4">
    <source>
        <dbReference type="ARBA" id="ARBA00023315"/>
    </source>
</evidence>
<dbReference type="RefSeq" id="WP_095606683.1">
    <property type="nucleotide sequence ID" value="NZ_NSKE01000006.1"/>
</dbReference>
<protein>
    <recommendedName>
        <fullName evidence="9">PglD N-terminal domain-containing protein</fullName>
    </recommendedName>
</protein>
<feature type="site" description="Increases basicity of active site His" evidence="5">
    <location>
        <position position="144"/>
    </location>
</feature>
<comment type="similarity">
    <text evidence="1">Belongs to the transferase hexapeptide repeat family.</text>
</comment>
<dbReference type="InterPro" id="IPR011004">
    <property type="entry name" value="Trimer_LpxA-like_sf"/>
</dbReference>
<accession>A0A2A2GAW2</accession>
<dbReference type="CDD" id="cd03360">
    <property type="entry name" value="LbH_AT_putative"/>
    <property type="match status" value="1"/>
</dbReference>
<dbReference type="PANTHER" id="PTHR43300:SF7">
    <property type="entry name" value="UDP-N-ACETYLBACILLOSAMINE N-ACETYLTRANSFERASE"/>
    <property type="match status" value="1"/>
</dbReference>
<dbReference type="InterPro" id="IPR020019">
    <property type="entry name" value="AcTrfase_PglD-like"/>
</dbReference>
<comment type="caution">
    <text evidence="7">The sequence shown here is derived from an EMBL/GenBank/DDBJ whole genome shotgun (WGS) entry which is preliminary data.</text>
</comment>
<evidence type="ECO:0000256" key="1">
    <source>
        <dbReference type="ARBA" id="ARBA00007274"/>
    </source>
</evidence>
<evidence type="ECO:0000256" key="3">
    <source>
        <dbReference type="ARBA" id="ARBA00022737"/>
    </source>
</evidence>
<dbReference type="EMBL" id="NSKE01000006">
    <property type="protein sequence ID" value="PAU94007.1"/>
    <property type="molecule type" value="Genomic_DNA"/>
</dbReference>
<dbReference type="InterPro" id="IPR001451">
    <property type="entry name" value="Hexapep"/>
</dbReference>
<feature type="binding site" evidence="6">
    <location>
        <begin position="36"/>
        <end position="37"/>
    </location>
    <ligand>
        <name>substrate</name>
    </ligand>
</feature>
<dbReference type="AlphaFoldDB" id="A0A2A2GAW2"/>
<dbReference type="PANTHER" id="PTHR43300">
    <property type="entry name" value="ACETYLTRANSFERASE"/>
    <property type="match status" value="1"/>
</dbReference>
<dbReference type="InterPro" id="IPR050179">
    <property type="entry name" value="Trans_hexapeptide_repeat"/>
</dbReference>
<dbReference type="OrthoDB" id="9801697at2"/>
<evidence type="ECO:0000313" key="7">
    <source>
        <dbReference type="EMBL" id="PAU94007.1"/>
    </source>
</evidence>
<name>A0A2A2GAW2_9BACT</name>
<evidence type="ECO:0008006" key="9">
    <source>
        <dbReference type="Google" id="ProtNLM"/>
    </source>
</evidence>
<reference evidence="7 8" key="1">
    <citation type="submission" date="2017-08" db="EMBL/GenBank/DDBJ databases">
        <title>Aliifodinibius alkalisoli sp. nov., isolated from saline alkaline soil.</title>
        <authorList>
            <person name="Liu D."/>
            <person name="Zhang G."/>
        </authorList>
    </citation>
    <scope>NUCLEOTIDE SEQUENCE [LARGE SCALE GENOMIC DNA]</scope>
    <source>
        <strain evidence="7 8">WN023</strain>
    </source>
</reference>
<dbReference type="Pfam" id="PF14602">
    <property type="entry name" value="Hexapep_2"/>
    <property type="match status" value="1"/>
</dbReference>
<dbReference type="Proteomes" id="UP000218831">
    <property type="component" value="Unassembled WGS sequence"/>
</dbReference>
<dbReference type="NCBIfam" id="TIGR03570">
    <property type="entry name" value="NeuD_NnaD"/>
    <property type="match status" value="1"/>
</dbReference>
<keyword evidence="8" id="KW-1185">Reference proteome</keyword>
<keyword evidence="4" id="KW-0012">Acyltransferase</keyword>
<evidence type="ECO:0000256" key="2">
    <source>
        <dbReference type="ARBA" id="ARBA00022679"/>
    </source>
</evidence>
<keyword evidence="3" id="KW-0677">Repeat</keyword>
<evidence type="ECO:0000256" key="5">
    <source>
        <dbReference type="PIRSR" id="PIRSR620019-1"/>
    </source>
</evidence>
<gene>
    <name evidence="7" type="ORF">CK503_10105</name>
</gene>
<dbReference type="InterPro" id="IPR018357">
    <property type="entry name" value="Hexapep_transf_CS"/>
</dbReference>
<dbReference type="SUPFAM" id="SSF51161">
    <property type="entry name" value="Trimeric LpxA-like enzymes"/>
    <property type="match status" value="1"/>
</dbReference>
<evidence type="ECO:0000313" key="8">
    <source>
        <dbReference type="Proteomes" id="UP000218831"/>
    </source>
</evidence>
<proteinExistence type="inferred from homology"/>
<keyword evidence="2" id="KW-0808">Transferase</keyword>
<feature type="active site" description="Proton acceptor" evidence="5">
    <location>
        <position position="143"/>
    </location>
</feature>
<sequence length="228" mass="24749">MGKLLIYGCGYPSMPSMIKYWNTNRDQQWEVVGYIDDVKFGKVDEYFGYPVVGNEQSIPKFIKQGYYFFNNVASSTDNMEVVANKLSKYNAKLCTLVFPEPPNIDHETVSVGEGSCISPGVFIGTNVNIGRNVLIRVQSIISHETEIGDLCFVAPGVAIMGGVSIGEKTFIGARALIRDNVTVGKNCVVGMGAVVTKSVPDNTTVAGIPAKPIHTKKETNKNMGNLSN</sequence>
<organism evidence="7 8">
    <name type="scientific">Fodinibius salipaludis</name>
    <dbReference type="NCBI Taxonomy" id="2032627"/>
    <lineage>
        <taxon>Bacteria</taxon>
        <taxon>Pseudomonadati</taxon>
        <taxon>Balneolota</taxon>
        <taxon>Balneolia</taxon>
        <taxon>Balneolales</taxon>
        <taxon>Balneolaceae</taxon>
        <taxon>Fodinibius</taxon>
    </lineage>
</organism>
<dbReference type="Gene3D" id="2.160.10.10">
    <property type="entry name" value="Hexapeptide repeat proteins"/>
    <property type="match status" value="1"/>
</dbReference>
<dbReference type="PROSITE" id="PS00101">
    <property type="entry name" value="HEXAPEP_TRANSFERASES"/>
    <property type="match status" value="1"/>
</dbReference>